<dbReference type="Pfam" id="PF13585">
    <property type="entry name" value="CHU_C"/>
    <property type="match status" value="1"/>
</dbReference>
<reference evidence="2" key="1">
    <citation type="submission" date="2016-10" db="EMBL/GenBank/DDBJ databases">
        <authorList>
            <person name="Varghese N."/>
            <person name="Submissions S."/>
        </authorList>
    </citation>
    <scope>NUCLEOTIDE SEQUENCE [LARGE SCALE GENOMIC DNA]</scope>
    <source>
        <strain evidence="2">DSM 19110</strain>
    </source>
</reference>
<dbReference type="Proteomes" id="UP000183200">
    <property type="component" value="Unassembled WGS sequence"/>
</dbReference>
<evidence type="ECO:0000313" key="2">
    <source>
        <dbReference type="Proteomes" id="UP000183200"/>
    </source>
</evidence>
<evidence type="ECO:0000313" key="1">
    <source>
        <dbReference type="EMBL" id="SDM29952.1"/>
    </source>
</evidence>
<dbReference type="NCBIfam" id="TIGR04131">
    <property type="entry name" value="Bac_Flav_CTERM"/>
    <property type="match status" value="1"/>
</dbReference>
<dbReference type="Gene3D" id="2.60.40.10">
    <property type="entry name" value="Immunoglobulins"/>
    <property type="match status" value="1"/>
</dbReference>
<name>A0A1G9S3E9_9SPHI</name>
<dbReference type="EMBL" id="FNGY01000003">
    <property type="protein sequence ID" value="SDM29952.1"/>
    <property type="molecule type" value="Genomic_DNA"/>
</dbReference>
<organism evidence="1 2">
    <name type="scientific">Pedobacter steynii</name>
    <dbReference type="NCBI Taxonomy" id="430522"/>
    <lineage>
        <taxon>Bacteria</taxon>
        <taxon>Pseudomonadati</taxon>
        <taxon>Bacteroidota</taxon>
        <taxon>Sphingobacteriia</taxon>
        <taxon>Sphingobacteriales</taxon>
        <taxon>Sphingobacteriaceae</taxon>
        <taxon>Pedobacter</taxon>
    </lineage>
</organism>
<protein>
    <submittedName>
        <fullName evidence="1">Gliding motility-associated C-terminal domain-containing protein</fullName>
    </submittedName>
</protein>
<accession>A0A1G9S3E9</accession>
<dbReference type="InterPro" id="IPR013783">
    <property type="entry name" value="Ig-like_fold"/>
</dbReference>
<sequence>MNKTILTVTVCCFLSCITKTFSQTCQGSLGDPVVHIDFGRGSNFFGPPLGSNTSYTYVASGQPSDGSYTIEKSVNSGGAWYLLPNHTPNDPDGYLMMINASYNPGIFYETDVATDLCPNTTYEFAAWVSNLLAFSGIKPNLTFVILAMDNQVLSTYSTGDIAESSSPTWKQYGFLFSTPANVNRVKIRIINNAPGGSGNDLALDDITFRACGPAITAGVNNTSQTEKTICEDENTPISISAQVTGSASLQYLWQRDSGSGWVDLSNETSTQMTIPAQSLPPGTYQYRMVAAEATNFSSPACRTASPIVKVQVNPTPKPLVTDHQRVCIGNAIILELNGTEGTYSWTGPNNYSSTARSPVIENATLSHSGVYQVTVTSGDCSAVAQINVEVFPPNIAVVDEQSVDICEGASIGLQASGGVTYKWAPSTGLSATDVANPIASPTITTVYGVTVSNGACENTVYVIVNVYKKAVADAGSNRSIIEGQSITLNGKISGDHVRYFWTPSNYLDDPSKLNPIANPPQDMTYTLNVWSEKGCPGASSDVSIKVYKKLEIPNTITPNGDGINDVWNIAALESYPEAEIKIVNRYGERIFSSGSSGPKSWDGKRKGVNVPVGTYYYMIDLHDGQKTLTGSITILR</sequence>
<gene>
    <name evidence="1" type="ORF">SAMN05421820_103451</name>
</gene>
<dbReference type="Gene3D" id="2.60.120.260">
    <property type="entry name" value="Galactose-binding domain-like"/>
    <property type="match status" value="1"/>
</dbReference>
<dbReference type="InterPro" id="IPR026341">
    <property type="entry name" value="T9SS_type_B"/>
</dbReference>
<proteinExistence type="predicted"/>
<dbReference type="AlphaFoldDB" id="A0A1G9S3E9"/>
<keyword evidence="2" id="KW-1185">Reference proteome</keyword>
<dbReference type="OrthoDB" id="1652165at2"/>
<dbReference type="RefSeq" id="WP_074606200.1">
    <property type="nucleotide sequence ID" value="NZ_FNGY01000003.1"/>
</dbReference>